<evidence type="ECO:0000256" key="7">
    <source>
        <dbReference type="ARBA" id="ARBA00022827"/>
    </source>
</evidence>
<evidence type="ECO:0000256" key="9">
    <source>
        <dbReference type="ARBA" id="ARBA00022840"/>
    </source>
</evidence>
<dbReference type="GO" id="GO:0071949">
    <property type="term" value="F:FAD binding"/>
    <property type="evidence" value="ECO:0007669"/>
    <property type="project" value="InterPro"/>
</dbReference>
<evidence type="ECO:0000256" key="4">
    <source>
        <dbReference type="ARBA" id="ARBA00006288"/>
    </source>
</evidence>
<evidence type="ECO:0000256" key="2">
    <source>
        <dbReference type="ARBA" id="ARBA00004275"/>
    </source>
</evidence>
<dbReference type="GO" id="GO:0005524">
    <property type="term" value="F:ATP binding"/>
    <property type="evidence" value="ECO:0007669"/>
    <property type="project" value="UniProtKB-KW"/>
</dbReference>
<dbReference type="FunFam" id="1.20.140.10:FF:000005">
    <property type="entry name" value="Acyl-coenzyme A oxidase"/>
    <property type="match status" value="1"/>
</dbReference>
<organism evidence="19 20">
    <name type="scientific">Meganyctiphanes norvegica</name>
    <name type="common">Northern krill</name>
    <name type="synonym">Thysanopoda norvegica</name>
    <dbReference type="NCBI Taxonomy" id="48144"/>
    <lineage>
        <taxon>Eukaryota</taxon>
        <taxon>Metazoa</taxon>
        <taxon>Ecdysozoa</taxon>
        <taxon>Arthropoda</taxon>
        <taxon>Crustacea</taxon>
        <taxon>Multicrustacea</taxon>
        <taxon>Malacostraca</taxon>
        <taxon>Eumalacostraca</taxon>
        <taxon>Eucarida</taxon>
        <taxon>Euphausiacea</taxon>
        <taxon>Euphausiidae</taxon>
        <taxon>Meganyctiphanes</taxon>
    </lineage>
</organism>
<dbReference type="Gene3D" id="1.10.540.10">
    <property type="entry name" value="Acyl-CoA dehydrogenase/oxidase, N-terminal domain"/>
    <property type="match status" value="1"/>
</dbReference>
<evidence type="ECO:0000256" key="15">
    <source>
        <dbReference type="PIRSR" id="PIRSR000168-2"/>
    </source>
</evidence>
<dbReference type="InterPro" id="IPR046373">
    <property type="entry name" value="Acyl-CoA_Oxase/DH_mid-dom_sf"/>
</dbReference>
<dbReference type="InterPro" id="IPR055060">
    <property type="entry name" value="ACOX_C_alpha1"/>
</dbReference>
<comment type="pathway">
    <text evidence="3">Lipid metabolism; peroxisomal fatty acid beta-oxidation.</text>
</comment>
<dbReference type="PANTHER" id="PTHR10909">
    <property type="entry name" value="ELECTRON TRANSPORT OXIDOREDUCTASE"/>
    <property type="match status" value="1"/>
</dbReference>
<dbReference type="AlphaFoldDB" id="A0AAV2RVM9"/>
<dbReference type="Pfam" id="PF22924">
    <property type="entry name" value="ACOX_C_alpha1"/>
    <property type="match status" value="1"/>
</dbReference>
<evidence type="ECO:0000256" key="14">
    <source>
        <dbReference type="PIRSR" id="PIRSR000168-1"/>
    </source>
</evidence>
<name>A0AAV2RVM9_MEGNR</name>
<dbReference type="PANTHER" id="PTHR10909:SF250">
    <property type="entry name" value="PEROXISOMAL ACYL-COENZYME A OXIDASE 1"/>
    <property type="match status" value="1"/>
</dbReference>
<dbReference type="FunFam" id="2.40.110.10:FF:000003">
    <property type="entry name" value="Acyl-coenzyme A oxidase"/>
    <property type="match status" value="1"/>
</dbReference>
<dbReference type="Pfam" id="PF01756">
    <property type="entry name" value="ACOX"/>
    <property type="match status" value="1"/>
</dbReference>
<keyword evidence="8" id="KW-0276">Fatty acid metabolism</keyword>
<feature type="domain" description="Acyl-coenzyme A oxidase N-terminal" evidence="17">
    <location>
        <begin position="25"/>
        <end position="153"/>
    </location>
</feature>
<protein>
    <recommendedName>
        <fullName evidence="13">Acyl-coenzyme A oxidase</fullName>
    </recommendedName>
</protein>
<comment type="subcellular location">
    <subcellularLocation>
        <location evidence="2">Peroxisome</location>
    </subcellularLocation>
</comment>
<dbReference type="InterPro" id="IPR002655">
    <property type="entry name" value="Acyl-CoA_oxidase_C"/>
</dbReference>
<evidence type="ECO:0000256" key="5">
    <source>
        <dbReference type="ARBA" id="ARBA00022630"/>
    </source>
</evidence>
<evidence type="ECO:0000256" key="6">
    <source>
        <dbReference type="ARBA" id="ARBA00022741"/>
    </source>
</evidence>
<evidence type="ECO:0000256" key="8">
    <source>
        <dbReference type="ARBA" id="ARBA00022832"/>
    </source>
</evidence>
<keyword evidence="11" id="KW-0443">Lipid metabolism</keyword>
<keyword evidence="12" id="KW-0576">Peroxisome</keyword>
<feature type="binding site" evidence="15">
    <location>
        <position position="159"/>
    </location>
    <ligand>
        <name>FAD</name>
        <dbReference type="ChEBI" id="CHEBI:57692"/>
    </ligand>
</feature>
<evidence type="ECO:0000256" key="12">
    <source>
        <dbReference type="ARBA" id="ARBA00023140"/>
    </source>
</evidence>
<dbReference type="EMBL" id="CAXKWB010033356">
    <property type="protein sequence ID" value="CAL4142729.1"/>
    <property type="molecule type" value="Genomic_DNA"/>
</dbReference>
<dbReference type="InterPro" id="IPR029320">
    <property type="entry name" value="Acyl-CoA_ox_N"/>
</dbReference>
<evidence type="ECO:0000259" key="17">
    <source>
        <dbReference type="Pfam" id="PF14749"/>
    </source>
</evidence>
<dbReference type="SUPFAM" id="SSF56645">
    <property type="entry name" value="Acyl-CoA dehydrogenase NM domain-like"/>
    <property type="match status" value="1"/>
</dbReference>
<gene>
    <name evidence="19" type="ORF">MNOR_LOCUS29182</name>
</gene>
<dbReference type="Gene3D" id="1.20.140.10">
    <property type="entry name" value="Butyryl-CoA Dehydrogenase, subunit A, domain 3"/>
    <property type="match status" value="2"/>
</dbReference>
<keyword evidence="9" id="KW-0067">ATP-binding</keyword>
<evidence type="ECO:0000256" key="10">
    <source>
        <dbReference type="ARBA" id="ARBA00023002"/>
    </source>
</evidence>
<dbReference type="InterPro" id="IPR012258">
    <property type="entry name" value="Acyl-CoA_oxidase"/>
</dbReference>
<comment type="similarity">
    <text evidence="4 13">Belongs to the acyl-CoA oxidase family.</text>
</comment>
<proteinExistence type="inferred from homology"/>
<accession>A0AAV2RVM9</accession>
<dbReference type="PIRSF" id="PIRSF000168">
    <property type="entry name" value="Acyl-CoA_oxidase"/>
    <property type="match status" value="1"/>
</dbReference>
<dbReference type="InterPro" id="IPR036250">
    <property type="entry name" value="AcylCo_DH-like_C"/>
</dbReference>
<feature type="active site" description="Proton acceptor" evidence="14">
    <location>
        <position position="442"/>
    </location>
</feature>
<dbReference type="GO" id="GO:0005504">
    <property type="term" value="F:fatty acid binding"/>
    <property type="evidence" value="ECO:0007669"/>
    <property type="project" value="TreeGrafter"/>
</dbReference>
<feature type="binding site" evidence="15">
    <location>
        <position position="198"/>
    </location>
    <ligand>
        <name>FAD</name>
        <dbReference type="ChEBI" id="CHEBI:57692"/>
    </ligand>
</feature>
<keyword evidence="6" id="KW-0547">Nucleotide-binding</keyword>
<dbReference type="InterPro" id="IPR009100">
    <property type="entry name" value="AcylCoA_DH/oxidase_NM_dom_sf"/>
</dbReference>
<evidence type="ECO:0000313" key="20">
    <source>
        <dbReference type="Proteomes" id="UP001497623"/>
    </source>
</evidence>
<evidence type="ECO:0000256" key="3">
    <source>
        <dbReference type="ARBA" id="ARBA00004846"/>
    </source>
</evidence>
<feature type="domain" description="Acyl-CoA oxidase C-alpha1" evidence="18">
    <location>
        <begin position="295"/>
        <end position="457"/>
    </location>
</feature>
<dbReference type="Gene3D" id="2.40.110.10">
    <property type="entry name" value="Butyryl-CoA Dehydrogenase, subunit A, domain 2"/>
    <property type="match status" value="1"/>
</dbReference>
<keyword evidence="20" id="KW-1185">Reference proteome</keyword>
<dbReference type="Pfam" id="PF14749">
    <property type="entry name" value="Acyl-CoA_ox_N"/>
    <property type="match status" value="1"/>
</dbReference>
<dbReference type="GO" id="GO:0003997">
    <property type="term" value="F:acyl-CoA oxidase activity"/>
    <property type="evidence" value="ECO:0007669"/>
    <property type="project" value="InterPro"/>
</dbReference>
<dbReference type="FunFam" id="1.10.540.10:FF:000006">
    <property type="entry name" value="Acyl-coenzyme A oxidase"/>
    <property type="match status" value="1"/>
</dbReference>
<comment type="cofactor">
    <cofactor evidence="1">
        <name>FAD</name>
        <dbReference type="ChEBI" id="CHEBI:57692"/>
    </cofactor>
</comment>
<sequence length="674" mass="75957">MAGKQVQVRFCVPDLQKERANCSFNKEEITNIFDGGEHNTETRRKLQNIIFSDPNLQDPIPPDYMSHEQRYENELRKAVYVMKKFMTDPQLQDIGGGPEAIKWMYNSILRHAIHKDGNPLMLHFGMFLGAIMGQMSEEQQAEWLPKAMSGEIIGTYTQTELGHGTFLRGLETTATYDPVTDEFIIHSPTITATKWWPGGLGKTSSFAVVMAQLHIRGQNYGPHPFVVQLREHVTHASRPGITVGEIGPRLGLNSNDNGFLRFDNVRIPRTNMVMKHSKVLKDGTYVKPKSAKLSYGVMVLTRVGICYDVCWQLMRATTIATRYAAVRHQSELEVGEAEPQIIEYQTQQYKVLPMIASVYAIWFAADTLRHTYMEVQKNINKGSDLDLLPELHASSCALKALFSTDVTDGISVMRLGCGGHGYLASSNLPRIYTSTTPSQTYEGENTVLWLQVARFLIKSFREASKGGRLQPSVAYFKNHQTQTRRITDLSNSGLVSGYERSVLSMLEAVAKQLQQYSEEGMRYEHAWNACSVRLVNVAKVHARYIVCDQFVKALAKYEGSSGVRQIMDQLCRLYMIYSVTNDQGILLKSGALTPDQCNLLEEELGELLAALRPEAVNLVDAFDLHDEVLDSTLGAWDGDVYNRLYNEAMKSPLNKVDVPDAYYKYLQPLMKSNL</sequence>
<dbReference type="GO" id="GO:0005777">
    <property type="term" value="C:peroxisome"/>
    <property type="evidence" value="ECO:0007669"/>
    <property type="project" value="UniProtKB-SubCell"/>
</dbReference>
<keyword evidence="7 13" id="KW-0274">FAD</keyword>
<evidence type="ECO:0000259" key="16">
    <source>
        <dbReference type="Pfam" id="PF01756"/>
    </source>
</evidence>
<evidence type="ECO:0000313" key="19">
    <source>
        <dbReference type="EMBL" id="CAL4142729.1"/>
    </source>
</evidence>
<keyword evidence="5 13" id="KW-0285">Flavoprotein</keyword>
<dbReference type="Proteomes" id="UP001497623">
    <property type="component" value="Unassembled WGS sequence"/>
</dbReference>
<evidence type="ECO:0000256" key="13">
    <source>
        <dbReference type="PIRNR" id="PIRNR000168"/>
    </source>
</evidence>
<dbReference type="InterPro" id="IPR037069">
    <property type="entry name" value="AcylCoA_DH/ox_N_sf"/>
</dbReference>
<dbReference type="SUPFAM" id="SSF47203">
    <property type="entry name" value="Acyl-CoA dehydrogenase C-terminal domain-like"/>
    <property type="match status" value="2"/>
</dbReference>
<evidence type="ECO:0000256" key="1">
    <source>
        <dbReference type="ARBA" id="ARBA00001974"/>
    </source>
</evidence>
<evidence type="ECO:0000256" key="11">
    <source>
        <dbReference type="ARBA" id="ARBA00023098"/>
    </source>
</evidence>
<dbReference type="GO" id="GO:0033540">
    <property type="term" value="P:fatty acid beta-oxidation using acyl-CoA oxidase"/>
    <property type="evidence" value="ECO:0007669"/>
    <property type="project" value="TreeGrafter"/>
</dbReference>
<dbReference type="GO" id="GO:0055088">
    <property type="term" value="P:lipid homeostasis"/>
    <property type="evidence" value="ECO:0007669"/>
    <property type="project" value="TreeGrafter"/>
</dbReference>
<reference evidence="19 20" key="1">
    <citation type="submission" date="2024-05" db="EMBL/GenBank/DDBJ databases">
        <authorList>
            <person name="Wallberg A."/>
        </authorList>
    </citation>
    <scope>NUCLEOTIDE SEQUENCE [LARGE SCALE GENOMIC DNA]</scope>
</reference>
<dbReference type="FunFam" id="1.20.140.10:FF:000013">
    <property type="entry name" value="Acyl-coenzyme A oxidase"/>
    <property type="match status" value="1"/>
</dbReference>
<keyword evidence="10" id="KW-0560">Oxidoreductase</keyword>
<comment type="caution">
    <text evidence="19">The sequence shown here is derived from an EMBL/GenBank/DDBJ whole genome shotgun (WGS) entry which is preliminary data.</text>
</comment>
<evidence type="ECO:0000259" key="18">
    <source>
        <dbReference type="Pfam" id="PF22924"/>
    </source>
</evidence>
<feature type="domain" description="Acyl-CoA oxidase C-terminal" evidence="16">
    <location>
        <begin position="494"/>
        <end position="671"/>
    </location>
</feature>